<dbReference type="Gene3D" id="3.30.370.10">
    <property type="entry name" value="Barstar-like"/>
    <property type="match status" value="1"/>
</dbReference>
<dbReference type="Proteomes" id="UP000611945">
    <property type="component" value="Unassembled WGS sequence"/>
</dbReference>
<accession>A0ABR8TRL2</accession>
<comment type="caution">
    <text evidence="3">The sequence shown here is derived from an EMBL/GenBank/DDBJ whole genome shotgun (WGS) entry which is preliminary data.</text>
</comment>
<dbReference type="Pfam" id="PF01337">
    <property type="entry name" value="Barstar"/>
    <property type="match status" value="1"/>
</dbReference>
<protein>
    <submittedName>
        <fullName evidence="3">Barstar family protein</fullName>
    </submittedName>
</protein>
<dbReference type="InterPro" id="IPR000468">
    <property type="entry name" value="Barstar"/>
</dbReference>
<name>A0ABR8TRL2_9PSED</name>
<dbReference type="SUPFAM" id="SSF52038">
    <property type="entry name" value="Barstar-related"/>
    <property type="match status" value="1"/>
</dbReference>
<feature type="domain" description="Barstar (barnase inhibitor)" evidence="2">
    <location>
        <begin position="1"/>
        <end position="75"/>
    </location>
</feature>
<dbReference type="RefSeq" id="WP_251837192.1">
    <property type="nucleotide sequence ID" value="NZ_JACSQG010000009.1"/>
</dbReference>
<keyword evidence="4" id="KW-1185">Reference proteome</keyword>
<evidence type="ECO:0000259" key="2">
    <source>
        <dbReference type="Pfam" id="PF01337"/>
    </source>
</evidence>
<comment type="similarity">
    <text evidence="1">Belongs to the barstar family.</text>
</comment>
<dbReference type="EMBL" id="JACSQG010000009">
    <property type="protein sequence ID" value="MBD7978407.1"/>
    <property type="molecule type" value="Genomic_DNA"/>
</dbReference>
<gene>
    <name evidence="3" type="ORF">H9642_14575</name>
</gene>
<proteinExistence type="inferred from homology"/>
<evidence type="ECO:0000256" key="1">
    <source>
        <dbReference type="ARBA" id="ARBA00006845"/>
    </source>
</evidence>
<sequence>MRSYTIDCAHLKDEGSFWQAYLAVTEPEDAGYFGCNLDAFWDALNGGPGWPGECQLMFINTANLKALREGRFYQVLRKISRDSKLVEVRLE</sequence>
<organism evidence="3 4">
    <name type="scientific">Serpens gallinarum</name>
    <dbReference type="NCBI Taxonomy" id="2763075"/>
    <lineage>
        <taxon>Bacteria</taxon>
        <taxon>Pseudomonadati</taxon>
        <taxon>Pseudomonadota</taxon>
        <taxon>Gammaproteobacteria</taxon>
        <taxon>Pseudomonadales</taxon>
        <taxon>Pseudomonadaceae</taxon>
        <taxon>Pseudomonas</taxon>
    </lineage>
</organism>
<evidence type="ECO:0000313" key="4">
    <source>
        <dbReference type="Proteomes" id="UP000611945"/>
    </source>
</evidence>
<reference evidence="3 4" key="1">
    <citation type="submission" date="2020-08" db="EMBL/GenBank/DDBJ databases">
        <title>A Genomic Blueprint of the Chicken Gut Microbiome.</title>
        <authorList>
            <person name="Gilroy R."/>
            <person name="Ravi A."/>
            <person name="Getino M."/>
            <person name="Pursley I."/>
            <person name="Horton D.L."/>
            <person name="Alikhan N.-F."/>
            <person name="Baker D."/>
            <person name="Gharbi K."/>
            <person name="Hall N."/>
            <person name="Watson M."/>
            <person name="Adriaenssens E.M."/>
            <person name="Foster-Nyarko E."/>
            <person name="Jarju S."/>
            <person name="Secka A."/>
            <person name="Antonio M."/>
            <person name="Oren A."/>
            <person name="Chaudhuri R."/>
            <person name="La Ragione R.M."/>
            <person name="Hildebrand F."/>
            <person name="Pallen M.J."/>
        </authorList>
    </citation>
    <scope>NUCLEOTIDE SEQUENCE [LARGE SCALE GENOMIC DNA]</scope>
    <source>
        <strain evidence="3 4">Sa2CUA2</strain>
    </source>
</reference>
<dbReference type="InterPro" id="IPR035905">
    <property type="entry name" value="Barstar-like_sf"/>
</dbReference>
<evidence type="ECO:0000313" key="3">
    <source>
        <dbReference type="EMBL" id="MBD7978407.1"/>
    </source>
</evidence>